<proteinExistence type="predicted"/>
<sequence length="109" mass="12313">MGHVGAERVLSLVRERFYWPYMKTEVEEYVTRKCPCIKQKRPTVHVRAPMGSITTHSPMELVCIDYLHLEPSRGGSLESPLSNVAISSPRKPSREVQSDTATDVKDTGR</sequence>
<dbReference type="EMBL" id="CM055731">
    <property type="protein sequence ID" value="KAJ8012610.1"/>
    <property type="molecule type" value="Genomic_DNA"/>
</dbReference>
<name>A0ACC2HA64_DALPE</name>
<evidence type="ECO:0000313" key="2">
    <source>
        <dbReference type="Proteomes" id="UP001157502"/>
    </source>
</evidence>
<keyword evidence="2" id="KW-1185">Reference proteome</keyword>
<accession>A0ACC2HA64</accession>
<organism evidence="1 2">
    <name type="scientific">Dallia pectoralis</name>
    <name type="common">Alaska blackfish</name>
    <dbReference type="NCBI Taxonomy" id="75939"/>
    <lineage>
        <taxon>Eukaryota</taxon>
        <taxon>Metazoa</taxon>
        <taxon>Chordata</taxon>
        <taxon>Craniata</taxon>
        <taxon>Vertebrata</taxon>
        <taxon>Euteleostomi</taxon>
        <taxon>Actinopterygii</taxon>
        <taxon>Neopterygii</taxon>
        <taxon>Teleostei</taxon>
        <taxon>Protacanthopterygii</taxon>
        <taxon>Esociformes</taxon>
        <taxon>Umbridae</taxon>
        <taxon>Dallia</taxon>
    </lineage>
</organism>
<evidence type="ECO:0000313" key="1">
    <source>
        <dbReference type="EMBL" id="KAJ8012610.1"/>
    </source>
</evidence>
<reference evidence="1" key="1">
    <citation type="submission" date="2021-05" db="EMBL/GenBank/DDBJ databases">
        <authorList>
            <person name="Pan Q."/>
            <person name="Jouanno E."/>
            <person name="Zahm M."/>
            <person name="Klopp C."/>
            <person name="Cabau C."/>
            <person name="Louis A."/>
            <person name="Berthelot C."/>
            <person name="Parey E."/>
            <person name="Roest Crollius H."/>
            <person name="Montfort J."/>
            <person name="Robinson-Rechavi M."/>
            <person name="Bouchez O."/>
            <person name="Lampietro C."/>
            <person name="Lopez Roques C."/>
            <person name="Donnadieu C."/>
            <person name="Postlethwait J."/>
            <person name="Bobe J."/>
            <person name="Dillon D."/>
            <person name="Chandos A."/>
            <person name="von Hippel F."/>
            <person name="Guiguen Y."/>
        </authorList>
    </citation>
    <scope>NUCLEOTIDE SEQUENCE</scope>
    <source>
        <strain evidence="1">YG-Jan2019</strain>
    </source>
</reference>
<comment type="caution">
    <text evidence="1">The sequence shown here is derived from an EMBL/GenBank/DDBJ whole genome shotgun (WGS) entry which is preliminary data.</text>
</comment>
<dbReference type="Proteomes" id="UP001157502">
    <property type="component" value="Chromosome 4"/>
</dbReference>
<protein>
    <submittedName>
        <fullName evidence="1">Uncharacterized protein</fullName>
    </submittedName>
</protein>
<gene>
    <name evidence="1" type="ORF">DPEC_G00044650</name>
</gene>